<protein>
    <submittedName>
        <fullName evidence="1">Putative transcriptional regulator</fullName>
    </submittedName>
</protein>
<organism evidence="1 2">
    <name type="scientific">Streptococcus troglodytae</name>
    <dbReference type="NCBI Taxonomy" id="1111760"/>
    <lineage>
        <taxon>Bacteria</taxon>
        <taxon>Bacillati</taxon>
        <taxon>Bacillota</taxon>
        <taxon>Bacilli</taxon>
        <taxon>Lactobacillales</taxon>
        <taxon>Streptococcaceae</taxon>
        <taxon>Streptococcus</taxon>
    </lineage>
</organism>
<dbReference type="AlphaFoldDB" id="A0A1L7LII9"/>
<evidence type="ECO:0000313" key="1">
    <source>
        <dbReference type="EMBL" id="BAQ23950.1"/>
    </source>
</evidence>
<proteinExistence type="predicted"/>
<keyword evidence="2" id="KW-1185">Reference proteome</keyword>
<evidence type="ECO:0000313" key="2">
    <source>
        <dbReference type="Proteomes" id="UP000217758"/>
    </source>
</evidence>
<accession>A0A1L7LII9</accession>
<name>A0A1L7LII9_9STRE</name>
<reference evidence="1 2" key="1">
    <citation type="journal article" date="2016" name="Microbiol. Immunol.">
        <title>Complete genome sequence of Streptococcus troglodytae TKU31 isolated from the oral cavity of a chimpanzee (Pan troglodytes).</title>
        <authorList>
            <person name="Okamoto M."/>
            <person name="Naito M."/>
            <person name="Miyanohara M."/>
            <person name="Imai S."/>
            <person name="Nomura Y."/>
            <person name="Saito W."/>
            <person name="Momoi Y."/>
            <person name="Takada K."/>
            <person name="Miyabe-Nishiwaki T."/>
            <person name="Tomonaga M."/>
            <person name="Hanada N."/>
        </authorList>
    </citation>
    <scope>NUCLEOTIDE SEQUENCE [LARGE SCALE GENOMIC DNA]</scope>
    <source>
        <strain evidence="2">TKU 31</strain>
    </source>
</reference>
<dbReference type="EMBL" id="AP014612">
    <property type="protein sequence ID" value="BAQ23950.1"/>
    <property type="molecule type" value="Genomic_DNA"/>
</dbReference>
<dbReference type="Proteomes" id="UP000217758">
    <property type="component" value="Chromosome"/>
</dbReference>
<dbReference type="KEGG" id="strg:SRT_06890"/>
<sequence length="64" mass="7102">MSTFGGKWKTMKRNTAQLKEKLIQTGVEEIKKMALISSLLGPLLKTAASLMGRLTATLRVRKII</sequence>
<gene>
    <name evidence="1" type="ORF">SRT_06890</name>
</gene>